<dbReference type="Proteomes" id="UP000499080">
    <property type="component" value="Unassembled WGS sequence"/>
</dbReference>
<sequence>CTPLALPVGDVRAFAPCWTKWFAQLSLLSGCISRASDAAVPSFISLSVAAIIRKSSAKVWIAVLAG</sequence>
<gene>
    <name evidence="1" type="ORF">AVEN_206380_1</name>
</gene>
<reference evidence="1 2" key="1">
    <citation type="journal article" date="2019" name="Sci. Rep.">
        <title>Orb-weaving spider Araneus ventricosus genome elucidates the spidroin gene catalogue.</title>
        <authorList>
            <person name="Kono N."/>
            <person name="Nakamura H."/>
            <person name="Ohtoshi R."/>
            <person name="Moran D.A.P."/>
            <person name="Shinohara A."/>
            <person name="Yoshida Y."/>
            <person name="Fujiwara M."/>
            <person name="Mori M."/>
            <person name="Tomita M."/>
            <person name="Arakawa K."/>
        </authorList>
    </citation>
    <scope>NUCLEOTIDE SEQUENCE [LARGE SCALE GENOMIC DNA]</scope>
</reference>
<keyword evidence="2" id="KW-1185">Reference proteome</keyword>
<proteinExistence type="predicted"/>
<accession>A0A4Y2MVD0</accession>
<name>A0A4Y2MVD0_ARAVE</name>
<feature type="non-terminal residue" evidence="1">
    <location>
        <position position="1"/>
    </location>
</feature>
<dbReference type="EMBL" id="BGPR01007922">
    <property type="protein sequence ID" value="GBN30479.1"/>
    <property type="molecule type" value="Genomic_DNA"/>
</dbReference>
<dbReference type="AlphaFoldDB" id="A0A4Y2MVD0"/>
<organism evidence="1 2">
    <name type="scientific">Araneus ventricosus</name>
    <name type="common">Orbweaver spider</name>
    <name type="synonym">Epeira ventricosa</name>
    <dbReference type="NCBI Taxonomy" id="182803"/>
    <lineage>
        <taxon>Eukaryota</taxon>
        <taxon>Metazoa</taxon>
        <taxon>Ecdysozoa</taxon>
        <taxon>Arthropoda</taxon>
        <taxon>Chelicerata</taxon>
        <taxon>Arachnida</taxon>
        <taxon>Araneae</taxon>
        <taxon>Araneomorphae</taxon>
        <taxon>Entelegynae</taxon>
        <taxon>Araneoidea</taxon>
        <taxon>Araneidae</taxon>
        <taxon>Araneus</taxon>
    </lineage>
</organism>
<evidence type="ECO:0000313" key="2">
    <source>
        <dbReference type="Proteomes" id="UP000499080"/>
    </source>
</evidence>
<protein>
    <submittedName>
        <fullName evidence="1">Uncharacterized protein</fullName>
    </submittedName>
</protein>
<evidence type="ECO:0000313" key="1">
    <source>
        <dbReference type="EMBL" id="GBN30479.1"/>
    </source>
</evidence>
<comment type="caution">
    <text evidence="1">The sequence shown here is derived from an EMBL/GenBank/DDBJ whole genome shotgun (WGS) entry which is preliminary data.</text>
</comment>